<feature type="transmembrane region" description="Helical" evidence="10">
    <location>
        <begin position="265"/>
        <end position="286"/>
    </location>
</feature>
<evidence type="ECO:0000259" key="12">
    <source>
        <dbReference type="Pfam" id="PF11721"/>
    </source>
</evidence>
<evidence type="ECO:0000256" key="8">
    <source>
        <dbReference type="ARBA" id="ARBA00023180"/>
    </source>
</evidence>
<dbReference type="PANTHER" id="PTHR13460">
    <property type="match status" value="1"/>
</dbReference>
<evidence type="ECO:0000256" key="4">
    <source>
        <dbReference type="ARBA" id="ARBA00022729"/>
    </source>
</evidence>
<keyword evidence="6 10" id="KW-1133">Transmembrane helix</keyword>
<evidence type="ECO:0000256" key="2">
    <source>
        <dbReference type="ARBA" id="ARBA00009141"/>
    </source>
</evidence>
<accession>A0A2G5SFQ3</accession>
<dbReference type="OrthoDB" id="10013439at2759"/>
<dbReference type="Gene3D" id="2.60.120.430">
    <property type="entry name" value="Galactose-binding lectin"/>
    <property type="match status" value="1"/>
</dbReference>
<evidence type="ECO:0000256" key="1">
    <source>
        <dbReference type="ARBA" id="ARBA00004115"/>
    </source>
</evidence>
<evidence type="ECO:0000313" key="13">
    <source>
        <dbReference type="EMBL" id="PIC13925.1"/>
    </source>
</evidence>
<dbReference type="InterPro" id="IPR021720">
    <property type="entry name" value="Malectin_dom"/>
</dbReference>
<name>A0A2G5SFQ3_9PELO</name>
<dbReference type="GO" id="GO:0005789">
    <property type="term" value="C:endoplasmic reticulum membrane"/>
    <property type="evidence" value="ECO:0007669"/>
    <property type="project" value="UniProtKB-SubCell"/>
</dbReference>
<keyword evidence="8" id="KW-0325">Glycoprotein</keyword>
<feature type="domain" description="Malectin" evidence="12">
    <location>
        <begin position="29"/>
        <end position="187"/>
    </location>
</feature>
<evidence type="ECO:0000256" key="11">
    <source>
        <dbReference type="SAM" id="SignalP"/>
    </source>
</evidence>
<keyword evidence="3 10" id="KW-0812">Transmembrane</keyword>
<keyword evidence="7 10" id="KW-0472">Membrane</keyword>
<gene>
    <name evidence="13" type="primary">Cni-F44E2.10</name>
    <name evidence="13" type="ORF">B9Z55_027501</name>
</gene>
<evidence type="ECO:0000256" key="10">
    <source>
        <dbReference type="SAM" id="Phobius"/>
    </source>
</evidence>
<dbReference type="AlphaFoldDB" id="A0A2G5SFQ3"/>
<evidence type="ECO:0000313" key="14">
    <source>
        <dbReference type="Proteomes" id="UP000230233"/>
    </source>
</evidence>
<organism evidence="13 14">
    <name type="scientific">Caenorhabditis nigoni</name>
    <dbReference type="NCBI Taxonomy" id="1611254"/>
    <lineage>
        <taxon>Eukaryota</taxon>
        <taxon>Metazoa</taxon>
        <taxon>Ecdysozoa</taxon>
        <taxon>Nematoda</taxon>
        <taxon>Chromadorea</taxon>
        <taxon>Rhabditida</taxon>
        <taxon>Rhabditina</taxon>
        <taxon>Rhabditomorpha</taxon>
        <taxon>Rhabditoidea</taxon>
        <taxon>Rhabditidae</taxon>
        <taxon>Peloderinae</taxon>
        <taxon>Caenorhabditis</taxon>
    </lineage>
</organism>
<keyword evidence="14" id="KW-1185">Reference proteome</keyword>
<dbReference type="PANTHER" id="PTHR13460:SF0">
    <property type="entry name" value="MALECTIN"/>
    <property type="match status" value="1"/>
</dbReference>
<evidence type="ECO:0000256" key="3">
    <source>
        <dbReference type="ARBA" id="ARBA00022692"/>
    </source>
</evidence>
<evidence type="ECO:0000256" key="5">
    <source>
        <dbReference type="ARBA" id="ARBA00022824"/>
    </source>
</evidence>
<dbReference type="InterPro" id="IPR039155">
    <property type="entry name" value="MLEC"/>
</dbReference>
<protein>
    <recommendedName>
        <fullName evidence="12">Malectin domain-containing protein</fullName>
    </recommendedName>
</protein>
<feature type="chain" id="PRO_5013747658" description="Malectin domain-containing protein" evidence="11">
    <location>
        <begin position="19"/>
        <end position="296"/>
    </location>
</feature>
<proteinExistence type="inferred from homology"/>
<feature type="signal peptide" evidence="11">
    <location>
        <begin position="1"/>
        <end position="18"/>
    </location>
</feature>
<keyword evidence="5" id="KW-0256">Endoplasmic reticulum</keyword>
<keyword evidence="9" id="KW-0119">Carbohydrate metabolism</keyword>
<dbReference type="Proteomes" id="UP000230233">
    <property type="component" value="Unassembled WGS sequence"/>
</dbReference>
<dbReference type="Pfam" id="PF11721">
    <property type="entry name" value="Malectin"/>
    <property type="match status" value="1"/>
</dbReference>
<evidence type="ECO:0000256" key="6">
    <source>
        <dbReference type="ARBA" id="ARBA00022989"/>
    </source>
</evidence>
<comment type="similarity">
    <text evidence="2">Belongs to the malectin family.</text>
</comment>
<keyword evidence="4 11" id="KW-0732">Signal</keyword>
<evidence type="ECO:0000256" key="7">
    <source>
        <dbReference type="ARBA" id="ARBA00023136"/>
    </source>
</evidence>
<evidence type="ECO:0000256" key="9">
    <source>
        <dbReference type="ARBA" id="ARBA00023277"/>
    </source>
</evidence>
<dbReference type="EMBL" id="PDUG01000010">
    <property type="protein sequence ID" value="PIC13925.1"/>
    <property type="molecule type" value="Genomic_DNA"/>
</dbReference>
<dbReference type="STRING" id="1611254.A0A2G5SFQ3"/>
<dbReference type="GO" id="GO:0030246">
    <property type="term" value="F:carbohydrate binding"/>
    <property type="evidence" value="ECO:0007669"/>
    <property type="project" value="InterPro"/>
</dbReference>
<comment type="subcellular location">
    <subcellularLocation>
        <location evidence="1">Endoplasmic reticulum membrane</location>
        <topology evidence="1">Single-pass type I membrane protein</topology>
    </subcellularLocation>
</comment>
<comment type="caution">
    <text evidence="13">The sequence shown here is derived from an EMBL/GenBank/DDBJ whole genome shotgun (WGS) entry which is preliminary data.</text>
</comment>
<reference evidence="14" key="1">
    <citation type="submission" date="2017-10" db="EMBL/GenBank/DDBJ databases">
        <title>Rapid genome shrinkage in a self-fertile nematode reveals novel sperm competition proteins.</title>
        <authorList>
            <person name="Yin D."/>
            <person name="Schwarz E.M."/>
            <person name="Thomas C.G."/>
            <person name="Felde R.L."/>
            <person name="Korf I.F."/>
            <person name="Cutter A.D."/>
            <person name="Schartner C.M."/>
            <person name="Ralston E.J."/>
            <person name="Meyer B.J."/>
            <person name="Haag E.S."/>
        </authorList>
    </citation>
    <scope>NUCLEOTIDE SEQUENCE [LARGE SCALE GENOMIC DNA]</scope>
    <source>
        <strain evidence="14">JU1422</strain>
    </source>
</reference>
<sequence>MRCPLLLPLLLFVTSSVATTQKWNLRDRVVAAINCGGPEALGSYGITYAADYHDEGQASDVGVQYSFNNAENDDVEIYQTERWSKESFDYEVPVGDGEYVIILKFSEVYFQRVQEKVFNVRINSYTAVKNLDIYDAAGGRGYAHDIYIPVVIKDKKISVNGHKKDYKGKIVIEFAKGPHDNPKVNGFAVLRGKIEDLPPPPAPHVPEDDFPSDFDIEEGAPIPNDLEEEFNPQIIRGDEMDDEVFSATSKSENPFEKYLQESSDWVLPVIVMLIVLIPIAYILHLYTINKQKEKRS</sequence>